<accession>A0A1L9UQ36</accession>
<name>A0A1L9UQ36_ASPBC</name>
<dbReference type="EMBL" id="KV878682">
    <property type="protein sequence ID" value="OJJ73824.1"/>
    <property type="molecule type" value="Genomic_DNA"/>
</dbReference>
<organism evidence="1 2">
    <name type="scientific">Aspergillus brasiliensis (strain CBS 101740 / IMI 381727 / IBT 21946)</name>
    <dbReference type="NCBI Taxonomy" id="767769"/>
    <lineage>
        <taxon>Eukaryota</taxon>
        <taxon>Fungi</taxon>
        <taxon>Dikarya</taxon>
        <taxon>Ascomycota</taxon>
        <taxon>Pezizomycotina</taxon>
        <taxon>Eurotiomycetes</taxon>
        <taxon>Eurotiomycetidae</taxon>
        <taxon>Eurotiales</taxon>
        <taxon>Aspergillaceae</taxon>
        <taxon>Aspergillus</taxon>
        <taxon>Aspergillus subgen. Circumdati</taxon>
    </lineage>
</organism>
<dbReference type="AlphaFoldDB" id="A0A1L9UQ36"/>
<dbReference type="VEuPathDB" id="FungiDB:ASPBRDRAFT_41562"/>
<dbReference type="GeneID" id="93577084"/>
<proteinExistence type="predicted"/>
<sequence>MAGHKGQEELHTHSIQARLRIPPGHLSLTLPMLDSPSLLPALVSIGRHPQHPR</sequence>
<dbReference type="RefSeq" id="XP_067481072.1">
    <property type="nucleotide sequence ID" value="XM_067624596.1"/>
</dbReference>
<protein>
    <submittedName>
        <fullName evidence="1">Uncharacterized protein</fullName>
    </submittedName>
</protein>
<evidence type="ECO:0000313" key="2">
    <source>
        <dbReference type="Proteomes" id="UP000184499"/>
    </source>
</evidence>
<dbReference type="Proteomes" id="UP000184499">
    <property type="component" value="Unassembled WGS sequence"/>
</dbReference>
<evidence type="ECO:0000313" key="1">
    <source>
        <dbReference type="EMBL" id="OJJ73824.1"/>
    </source>
</evidence>
<gene>
    <name evidence="1" type="ORF">ASPBRDRAFT_41562</name>
</gene>
<keyword evidence="2" id="KW-1185">Reference proteome</keyword>
<reference evidence="2" key="1">
    <citation type="journal article" date="2017" name="Genome Biol.">
        <title>Comparative genomics reveals high biological diversity and specific adaptations in the industrially and medically important fungal genus Aspergillus.</title>
        <authorList>
            <person name="de Vries R.P."/>
            <person name="Riley R."/>
            <person name="Wiebenga A."/>
            <person name="Aguilar-Osorio G."/>
            <person name="Amillis S."/>
            <person name="Uchima C.A."/>
            <person name="Anderluh G."/>
            <person name="Asadollahi M."/>
            <person name="Askin M."/>
            <person name="Barry K."/>
            <person name="Battaglia E."/>
            <person name="Bayram O."/>
            <person name="Benocci T."/>
            <person name="Braus-Stromeyer S.A."/>
            <person name="Caldana C."/>
            <person name="Canovas D."/>
            <person name="Cerqueira G.C."/>
            <person name="Chen F."/>
            <person name="Chen W."/>
            <person name="Choi C."/>
            <person name="Clum A."/>
            <person name="Dos Santos R.A."/>
            <person name="Damasio A.R."/>
            <person name="Diallinas G."/>
            <person name="Emri T."/>
            <person name="Fekete E."/>
            <person name="Flipphi M."/>
            <person name="Freyberg S."/>
            <person name="Gallo A."/>
            <person name="Gournas C."/>
            <person name="Habgood R."/>
            <person name="Hainaut M."/>
            <person name="Harispe M.L."/>
            <person name="Henrissat B."/>
            <person name="Hilden K.S."/>
            <person name="Hope R."/>
            <person name="Hossain A."/>
            <person name="Karabika E."/>
            <person name="Karaffa L."/>
            <person name="Karanyi Z."/>
            <person name="Krasevec N."/>
            <person name="Kuo A."/>
            <person name="Kusch H."/>
            <person name="LaButti K."/>
            <person name="Lagendijk E.L."/>
            <person name="Lapidus A."/>
            <person name="Levasseur A."/>
            <person name="Lindquist E."/>
            <person name="Lipzen A."/>
            <person name="Logrieco A.F."/>
            <person name="MacCabe A."/>
            <person name="Maekelae M.R."/>
            <person name="Malavazi I."/>
            <person name="Melin P."/>
            <person name="Meyer V."/>
            <person name="Mielnichuk N."/>
            <person name="Miskei M."/>
            <person name="Molnar A.P."/>
            <person name="Mule G."/>
            <person name="Ngan C.Y."/>
            <person name="Orejas M."/>
            <person name="Orosz E."/>
            <person name="Ouedraogo J.P."/>
            <person name="Overkamp K.M."/>
            <person name="Park H.-S."/>
            <person name="Perrone G."/>
            <person name="Piumi F."/>
            <person name="Punt P.J."/>
            <person name="Ram A.F."/>
            <person name="Ramon A."/>
            <person name="Rauscher S."/>
            <person name="Record E."/>
            <person name="Riano-Pachon D.M."/>
            <person name="Robert V."/>
            <person name="Roehrig J."/>
            <person name="Ruller R."/>
            <person name="Salamov A."/>
            <person name="Salih N.S."/>
            <person name="Samson R.A."/>
            <person name="Sandor E."/>
            <person name="Sanguinetti M."/>
            <person name="Schuetze T."/>
            <person name="Sepcic K."/>
            <person name="Shelest E."/>
            <person name="Sherlock G."/>
            <person name="Sophianopoulou V."/>
            <person name="Squina F.M."/>
            <person name="Sun H."/>
            <person name="Susca A."/>
            <person name="Todd R.B."/>
            <person name="Tsang A."/>
            <person name="Unkles S.E."/>
            <person name="van de Wiele N."/>
            <person name="van Rossen-Uffink D."/>
            <person name="Oliveira J.V."/>
            <person name="Vesth T.C."/>
            <person name="Visser J."/>
            <person name="Yu J.-H."/>
            <person name="Zhou M."/>
            <person name="Andersen M.R."/>
            <person name="Archer D.B."/>
            <person name="Baker S.E."/>
            <person name="Benoit I."/>
            <person name="Brakhage A.A."/>
            <person name="Braus G.H."/>
            <person name="Fischer R."/>
            <person name="Frisvad J.C."/>
            <person name="Goldman G.H."/>
            <person name="Houbraken J."/>
            <person name="Oakley B."/>
            <person name="Pocsi I."/>
            <person name="Scazzocchio C."/>
            <person name="Seiboth B."/>
            <person name="vanKuyk P.A."/>
            <person name="Wortman J."/>
            <person name="Dyer P.S."/>
            <person name="Grigoriev I.V."/>
        </authorList>
    </citation>
    <scope>NUCLEOTIDE SEQUENCE [LARGE SCALE GENOMIC DNA]</scope>
    <source>
        <strain evidence="2">CBS 101740 / IMI 381727 / IBT 21946</strain>
    </source>
</reference>